<accession>A0A934ICN1</accession>
<reference evidence="2" key="1">
    <citation type="submission" date="2020-12" db="EMBL/GenBank/DDBJ databases">
        <title>Sanguibacter suaedae sp. nov., isolated from Suaeda aralocaspica.</title>
        <authorList>
            <person name="Ma Q."/>
        </authorList>
    </citation>
    <scope>NUCLEOTIDE SEQUENCE</scope>
    <source>
        <strain evidence="2">YZGR15</strain>
    </source>
</reference>
<dbReference type="GO" id="GO:0017057">
    <property type="term" value="F:6-phosphogluconolactonase activity"/>
    <property type="evidence" value="ECO:0007669"/>
    <property type="project" value="TreeGrafter"/>
</dbReference>
<comment type="similarity">
    <text evidence="1">Belongs to the cycloisomerase 2 family.</text>
</comment>
<dbReference type="Pfam" id="PF10282">
    <property type="entry name" value="Lactonase"/>
    <property type="match status" value="1"/>
</dbReference>
<sequence>MRHLYLGTYPDGGPAGSGEGIWSLGFDQEARVFTEPRLLVATPAPTFVAQHPTQPRVYAVSETSPGTVSAFAVTPDGLDPRGSVDVRGADPCHVVALRDALWVCSYSSGTFSALPLDEHGDLRDEVVAFDHDGSGPVEERQEGPHAHSALATPCGRFVWVMDLGTDEVRRYRRSDGSAARLVPDGTAAVLPAGAGPRHAAVHESGTVFVAGELDSRVHVLSTDRSSGSGVVVASSPACATPGPDGSAGFPSHVALSADGTRLYVAVRGPDVLSTFAVHDGARLEHLGDASVGGAWPRHFAVLDDGRDGDVVVVANQGSSDVTAVHVDARGRGRVVASVAVPVPSCVLPA</sequence>
<dbReference type="InterPro" id="IPR019405">
    <property type="entry name" value="Lactonase_7-beta_prop"/>
</dbReference>
<comment type="caution">
    <text evidence="2">The sequence shown here is derived from an EMBL/GenBank/DDBJ whole genome shotgun (WGS) entry which is preliminary data.</text>
</comment>
<keyword evidence="3" id="KW-1185">Reference proteome</keyword>
<gene>
    <name evidence="2" type="ORF">JAV76_14520</name>
</gene>
<evidence type="ECO:0000256" key="1">
    <source>
        <dbReference type="ARBA" id="ARBA00005564"/>
    </source>
</evidence>
<protein>
    <submittedName>
        <fullName evidence="2">Lactonase family protein</fullName>
    </submittedName>
</protein>
<dbReference type="EMBL" id="JAEINH010000021">
    <property type="protein sequence ID" value="MBI9116225.1"/>
    <property type="molecule type" value="Genomic_DNA"/>
</dbReference>
<evidence type="ECO:0000313" key="3">
    <source>
        <dbReference type="Proteomes" id="UP000602087"/>
    </source>
</evidence>
<dbReference type="Proteomes" id="UP000602087">
    <property type="component" value="Unassembled WGS sequence"/>
</dbReference>
<dbReference type="AlphaFoldDB" id="A0A934ICN1"/>
<name>A0A934ICN1_9MICO</name>
<dbReference type="PANTHER" id="PTHR30344:SF1">
    <property type="entry name" value="6-PHOSPHOGLUCONOLACTONASE"/>
    <property type="match status" value="1"/>
</dbReference>
<organism evidence="2 3">
    <name type="scientific">Sanguibacter suaedae</name>
    <dbReference type="NCBI Taxonomy" id="2795737"/>
    <lineage>
        <taxon>Bacteria</taxon>
        <taxon>Bacillati</taxon>
        <taxon>Actinomycetota</taxon>
        <taxon>Actinomycetes</taxon>
        <taxon>Micrococcales</taxon>
        <taxon>Sanguibacteraceae</taxon>
        <taxon>Sanguibacter</taxon>
    </lineage>
</organism>
<evidence type="ECO:0000313" key="2">
    <source>
        <dbReference type="EMBL" id="MBI9116225.1"/>
    </source>
</evidence>
<proteinExistence type="inferred from homology"/>
<dbReference type="PANTHER" id="PTHR30344">
    <property type="entry name" value="6-PHOSPHOGLUCONOLACTONASE-RELATED"/>
    <property type="match status" value="1"/>
</dbReference>
<dbReference type="InterPro" id="IPR050282">
    <property type="entry name" value="Cycloisomerase_2"/>
</dbReference>
<dbReference type="Gene3D" id="2.130.10.10">
    <property type="entry name" value="YVTN repeat-like/Quinoprotein amine dehydrogenase"/>
    <property type="match status" value="1"/>
</dbReference>
<dbReference type="RefSeq" id="WP_198734793.1">
    <property type="nucleotide sequence ID" value="NZ_JAEINH010000021.1"/>
</dbReference>
<dbReference type="SUPFAM" id="SSF75011">
    <property type="entry name" value="3-carboxy-cis,cis-mucoante lactonizing enzyme"/>
    <property type="match status" value="1"/>
</dbReference>
<dbReference type="InterPro" id="IPR015943">
    <property type="entry name" value="WD40/YVTN_repeat-like_dom_sf"/>
</dbReference>